<sequence length="83" mass="9364">MSDLNYVDVGQKLVAAVGDPATRLQLLTEIRDKIEVVFTPEYPKFLAAILPAFFKIFTDEEAQYVQNDAQYNIPGVYFLDCTA</sequence>
<proteinExistence type="predicted"/>
<accession>A0A0L0GEQ1</accession>
<gene>
    <name evidence="1" type="ORF">SARC_00505</name>
</gene>
<dbReference type="Proteomes" id="UP000054560">
    <property type="component" value="Unassembled WGS sequence"/>
</dbReference>
<evidence type="ECO:0000313" key="2">
    <source>
        <dbReference type="Proteomes" id="UP000054560"/>
    </source>
</evidence>
<dbReference type="GeneID" id="25901009"/>
<reference evidence="1 2" key="1">
    <citation type="submission" date="2011-02" db="EMBL/GenBank/DDBJ databases">
        <title>The Genome Sequence of Sphaeroforma arctica JP610.</title>
        <authorList>
            <consortium name="The Broad Institute Genome Sequencing Platform"/>
            <person name="Russ C."/>
            <person name="Cuomo C."/>
            <person name="Young S.K."/>
            <person name="Zeng Q."/>
            <person name="Gargeya S."/>
            <person name="Alvarado L."/>
            <person name="Berlin A."/>
            <person name="Chapman S.B."/>
            <person name="Chen Z."/>
            <person name="Freedman E."/>
            <person name="Gellesch M."/>
            <person name="Goldberg J."/>
            <person name="Griggs A."/>
            <person name="Gujja S."/>
            <person name="Heilman E."/>
            <person name="Heiman D."/>
            <person name="Howarth C."/>
            <person name="Mehta T."/>
            <person name="Neiman D."/>
            <person name="Pearson M."/>
            <person name="Roberts A."/>
            <person name="Saif S."/>
            <person name="Shea T."/>
            <person name="Shenoy N."/>
            <person name="Sisk P."/>
            <person name="Stolte C."/>
            <person name="Sykes S."/>
            <person name="White J."/>
            <person name="Yandava C."/>
            <person name="Burger G."/>
            <person name="Gray M.W."/>
            <person name="Holland P.W.H."/>
            <person name="King N."/>
            <person name="Lang F.B.F."/>
            <person name="Roger A.J."/>
            <person name="Ruiz-Trillo I."/>
            <person name="Haas B."/>
            <person name="Nusbaum C."/>
            <person name="Birren B."/>
        </authorList>
    </citation>
    <scope>NUCLEOTIDE SEQUENCE [LARGE SCALE GENOMIC DNA]</scope>
    <source>
        <strain evidence="1 2">JP610</strain>
    </source>
</reference>
<evidence type="ECO:0000313" key="1">
    <source>
        <dbReference type="EMBL" id="KNC87364.1"/>
    </source>
</evidence>
<dbReference type="AlphaFoldDB" id="A0A0L0GEQ1"/>
<keyword evidence="2" id="KW-1185">Reference proteome</keyword>
<protein>
    <submittedName>
        <fullName evidence="1">Uncharacterized protein</fullName>
    </submittedName>
</protein>
<dbReference type="EMBL" id="KQ241612">
    <property type="protein sequence ID" value="KNC87364.1"/>
    <property type="molecule type" value="Genomic_DNA"/>
</dbReference>
<name>A0A0L0GEQ1_9EUKA</name>
<dbReference type="RefSeq" id="XP_014161266.1">
    <property type="nucleotide sequence ID" value="XM_014305791.1"/>
</dbReference>
<organism evidence="1 2">
    <name type="scientific">Sphaeroforma arctica JP610</name>
    <dbReference type="NCBI Taxonomy" id="667725"/>
    <lineage>
        <taxon>Eukaryota</taxon>
        <taxon>Ichthyosporea</taxon>
        <taxon>Ichthyophonida</taxon>
        <taxon>Sphaeroforma</taxon>
    </lineage>
</organism>